<comment type="caution">
    <text evidence="1">The sequence shown here is derived from an EMBL/GenBank/DDBJ whole genome shotgun (WGS) entry which is preliminary data.</text>
</comment>
<dbReference type="Proteomes" id="UP000285295">
    <property type="component" value="Unassembled WGS sequence"/>
</dbReference>
<name>A0A443K7V4_9RHOB</name>
<organism evidence="1 2">
    <name type="scientific">Paenirhodobacter populi</name>
    <dbReference type="NCBI Taxonomy" id="2306993"/>
    <lineage>
        <taxon>Bacteria</taxon>
        <taxon>Pseudomonadati</taxon>
        <taxon>Pseudomonadota</taxon>
        <taxon>Alphaproteobacteria</taxon>
        <taxon>Rhodobacterales</taxon>
        <taxon>Rhodobacter group</taxon>
        <taxon>Paenirhodobacter</taxon>
    </lineage>
</organism>
<dbReference type="OrthoDB" id="8452319at2"/>
<gene>
    <name evidence="1" type="ORF">D2T31_12035</name>
</gene>
<protein>
    <submittedName>
        <fullName evidence="1">Phage gp6-like head-tail connector protein</fullName>
    </submittedName>
</protein>
<evidence type="ECO:0000313" key="1">
    <source>
        <dbReference type="EMBL" id="RWR28835.1"/>
    </source>
</evidence>
<dbReference type="RefSeq" id="WP_128237553.1">
    <property type="nucleotide sequence ID" value="NZ_SAUX01000013.1"/>
</dbReference>
<dbReference type="Gene3D" id="1.10.3230.30">
    <property type="entry name" value="Phage gp6-like head-tail connector protein"/>
    <property type="match status" value="1"/>
</dbReference>
<dbReference type="EMBL" id="SAUX01000013">
    <property type="protein sequence ID" value="RWR28835.1"/>
    <property type="molecule type" value="Genomic_DNA"/>
</dbReference>
<accession>A0A443K7V4</accession>
<dbReference type="NCBIfam" id="TIGR01560">
    <property type="entry name" value="put_DNA_pack"/>
    <property type="match status" value="1"/>
</dbReference>
<dbReference type="InterPro" id="IPR021146">
    <property type="entry name" value="Phage_gp6-like_head-tail"/>
</dbReference>
<evidence type="ECO:0000313" key="2">
    <source>
        <dbReference type="Proteomes" id="UP000285295"/>
    </source>
</evidence>
<dbReference type="AlphaFoldDB" id="A0A443K7V4"/>
<dbReference type="Pfam" id="PF05135">
    <property type="entry name" value="Phage_connect_1"/>
    <property type="match status" value="1"/>
</dbReference>
<sequence length="103" mass="11304">MASFVTLTELKDALLIDHNDDDAALTLYIEAATMAVVNYLKASAEPMLEPEATVPPEVKVSVIFLVGIMWRNPDNDTESAFEQGFLPRPVTALLYPLRDPALA</sequence>
<dbReference type="CDD" id="cd08054">
    <property type="entry name" value="gp6"/>
    <property type="match status" value="1"/>
</dbReference>
<dbReference type="InterPro" id="IPR006450">
    <property type="entry name" value="Phage_HK97_gp6-like"/>
</dbReference>
<proteinExistence type="predicted"/>
<reference evidence="1 2" key="2">
    <citation type="submission" date="2019-01" db="EMBL/GenBank/DDBJ databases">
        <authorList>
            <person name="Li Y."/>
        </authorList>
    </citation>
    <scope>NUCLEOTIDE SEQUENCE [LARGE SCALE GENOMIC DNA]</scope>
    <source>
        <strain evidence="1 2">D19-10-3-21</strain>
    </source>
</reference>
<reference evidence="1 2" key="1">
    <citation type="submission" date="2019-01" db="EMBL/GenBank/DDBJ databases">
        <title>Sinorhodobacter populi sp. nov. isolated from the symptomatic bark tissue of Populus euramericana canker.</title>
        <authorList>
            <person name="Xu G."/>
        </authorList>
    </citation>
    <scope>NUCLEOTIDE SEQUENCE [LARGE SCALE GENOMIC DNA]</scope>
    <source>
        <strain evidence="1 2">D19-10-3-21</strain>
    </source>
</reference>